<proteinExistence type="predicted"/>
<evidence type="ECO:0000313" key="2">
    <source>
        <dbReference type="Proteomes" id="UP000761574"/>
    </source>
</evidence>
<evidence type="ECO:0000313" key="1">
    <source>
        <dbReference type="EMBL" id="GIU46468.1"/>
    </source>
</evidence>
<dbReference type="EMBL" id="BPFB01000016">
    <property type="protein sequence ID" value="GIU46468.1"/>
    <property type="molecule type" value="Genomic_DNA"/>
</dbReference>
<dbReference type="Proteomes" id="UP000761574">
    <property type="component" value="Unassembled WGS sequence"/>
</dbReference>
<gene>
    <name evidence="1" type="ORF">TUM4630_17030</name>
</gene>
<name>A0ABQ4PGA3_9GAMM</name>
<protein>
    <submittedName>
        <fullName evidence="1">Uncharacterized protein</fullName>
    </submittedName>
</protein>
<sequence>MDLDSIPTIESLLEQDAIHFTGNAEWINRFIDLITPYGVLTHFIYGSPATRFDSPFKTLDPIDLCANTPLIDLNTNEKRFLTTEELNQYQSVRKIHKQVRPLYTVNIDKDFTVIAHVNSNSGNFDKLIHQKINVNPHRLIHSLKALARAIDQSNAFFICSTCNQLIDADFKSKGQPVTCDDNACNNMAKQHFDVSSAKVTNQAYNQDMRIDILEDGITISTAIVGWHGPYSSHLEWVTQQKMSLNSTPRQVKSAAKAIHESDSYRIKCIYCKEMTNIGNMFDDDTCHSCASSQYGILY</sequence>
<dbReference type="RefSeq" id="WP_119978565.1">
    <property type="nucleotide sequence ID" value="NZ_BPFB01000016.1"/>
</dbReference>
<keyword evidence="2" id="KW-1185">Reference proteome</keyword>
<organism evidence="1 2">
    <name type="scientific">Shewanella algidipiscicola</name>
    <dbReference type="NCBI Taxonomy" id="614070"/>
    <lineage>
        <taxon>Bacteria</taxon>
        <taxon>Pseudomonadati</taxon>
        <taxon>Pseudomonadota</taxon>
        <taxon>Gammaproteobacteria</taxon>
        <taxon>Alteromonadales</taxon>
        <taxon>Shewanellaceae</taxon>
        <taxon>Shewanella</taxon>
    </lineage>
</organism>
<accession>A0ABQ4PGA3</accession>
<comment type="caution">
    <text evidence="1">The sequence shown here is derived from an EMBL/GenBank/DDBJ whole genome shotgun (WGS) entry which is preliminary data.</text>
</comment>
<reference evidence="1 2" key="1">
    <citation type="submission" date="2021-05" db="EMBL/GenBank/DDBJ databases">
        <title>Molecular characterization for Shewanella algae harboring chromosomal blaOXA-55-like strains isolated from clinical and environment sample.</title>
        <authorList>
            <person name="Ohama Y."/>
            <person name="Aoki K."/>
            <person name="Harada S."/>
            <person name="Moriya K."/>
            <person name="Ishii Y."/>
            <person name="Tateda K."/>
        </authorList>
    </citation>
    <scope>NUCLEOTIDE SEQUENCE [LARGE SCALE GENOMIC DNA]</scope>
    <source>
        <strain evidence="1 2">LMG 23746</strain>
    </source>
</reference>